<gene>
    <name evidence="1" type="ORF">OHX15_07845</name>
</gene>
<organism evidence="1 2">
    <name type="scientific">Mycolicibacterium parafortuitum</name>
    <name type="common">Mycobacterium parafortuitum</name>
    <dbReference type="NCBI Taxonomy" id="39692"/>
    <lineage>
        <taxon>Bacteria</taxon>
        <taxon>Bacillati</taxon>
        <taxon>Actinomycetota</taxon>
        <taxon>Actinomycetes</taxon>
        <taxon>Mycobacteriales</taxon>
        <taxon>Mycobacteriaceae</taxon>
        <taxon>Mycolicibacterium</taxon>
    </lineage>
</organism>
<sequence>MTLAGFCVVAAAILFASALQASIGFGMGMFAAPIVAMIEPAMIPGTLIMVATLVTLMVVVREREAIDLSGTGWALIGRVPGTVAGALLLAALPHQALVIVLAAVVLGGVVLTSSGWVPAARRRNVVLAGAASGLLGTATSIGGPPMALVWQRNSGAVLRSTMSSFFLVGSVISLIVLAFTGAVDGRTLKTFALLVPAAVLGYLLSRVLNRYLNPLRLRWLAIGVSATGAVVLIGRELLLTF</sequence>
<accession>A0ACC6MEK4</accession>
<keyword evidence="2" id="KW-1185">Reference proteome</keyword>
<comment type="caution">
    <text evidence="1">The sequence shown here is derived from an EMBL/GenBank/DDBJ whole genome shotgun (WGS) entry which is preliminary data.</text>
</comment>
<dbReference type="Proteomes" id="UP001289645">
    <property type="component" value="Unassembled WGS sequence"/>
</dbReference>
<evidence type="ECO:0000313" key="1">
    <source>
        <dbReference type="EMBL" id="MDZ5085297.1"/>
    </source>
</evidence>
<name>A0ACC6MEK4_MYCPF</name>
<evidence type="ECO:0000313" key="2">
    <source>
        <dbReference type="Proteomes" id="UP001289645"/>
    </source>
</evidence>
<proteinExistence type="predicted"/>
<dbReference type="EMBL" id="JAOXLN010000006">
    <property type="protein sequence ID" value="MDZ5085297.1"/>
    <property type="molecule type" value="Genomic_DNA"/>
</dbReference>
<protein>
    <submittedName>
        <fullName evidence="1">Sulfite exporter TauE/SafE family protein</fullName>
    </submittedName>
</protein>
<reference evidence="1 2" key="1">
    <citation type="journal article" date="2021" name="Chemosphere">
        <title>Bioballs carrying a syntrophic Rhodococcus and Mycolicibacterium consortium for simultaneous sorption and biodegradation of fuel oil in contaminated freshwater.</title>
        <authorList>
            <person name="Naloka K."/>
            <person name="Polrit D."/>
            <person name="Muangchinda C."/>
            <person name="Thoetkiattikul H."/>
            <person name="Pinyakong O."/>
        </authorList>
    </citation>
    <scope>NUCLEOTIDE SEQUENCE [LARGE SCALE GENOMIC DNA]</scope>
    <source>
        <strain evidence="1 2">J101</strain>
    </source>
</reference>